<keyword evidence="3" id="KW-0804">Transcription</keyword>
<name>A0A2K9BV14_9MOLU</name>
<reference evidence="5 6" key="1">
    <citation type="submission" date="2017-12" db="EMBL/GenBank/DDBJ databases">
        <title>Mesoplasma syrphidae YJS, Complete Genome.</title>
        <authorList>
            <person name="Knight T.F."/>
            <person name="Citino T."/>
            <person name="Rubinstein R."/>
            <person name="Neuschaefer Z."/>
        </authorList>
    </citation>
    <scope>NUCLEOTIDE SEQUENCE [LARGE SCALE GENOMIC DNA]</scope>
    <source>
        <strain evidence="5 6">YJS</strain>
    </source>
</reference>
<evidence type="ECO:0000256" key="2">
    <source>
        <dbReference type="ARBA" id="ARBA00023125"/>
    </source>
</evidence>
<dbReference type="SMART" id="SM00345">
    <property type="entry name" value="HTH_GNTR"/>
    <property type="match status" value="1"/>
</dbReference>
<dbReference type="KEGG" id="msyr:CXP39_01980"/>
<dbReference type="InterPro" id="IPR000524">
    <property type="entry name" value="Tscrpt_reg_HTH_GntR"/>
</dbReference>
<dbReference type="OrthoDB" id="389079at2"/>
<feature type="domain" description="HTH gntR-type" evidence="4">
    <location>
        <begin position="1"/>
        <end position="67"/>
    </location>
</feature>
<dbReference type="RefSeq" id="WP_027048088.1">
    <property type="nucleotide sequence ID" value="NZ_CP025257.1"/>
</dbReference>
<evidence type="ECO:0000256" key="1">
    <source>
        <dbReference type="ARBA" id="ARBA00023015"/>
    </source>
</evidence>
<dbReference type="InterPro" id="IPR028978">
    <property type="entry name" value="Chorismate_lyase_/UTRA_dom_sf"/>
</dbReference>
<dbReference type="SUPFAM" id="SSF64288">
    <property type="entry name" value="Chorismate lyase-like"/>
    <property type="match status" value="1"/>
</dbReference>
<evidence type="ECO:0000313" key="5">
    <source>
        <dbReference type="EMBL" id="AUF83560.1"/>
    </source>
</evidence>
<dbReference type="InterPro" id="IPR036388">
    <property type="entry name" value="WH-like_DNA-bd_sf"/>
</dbReference>
<dbReference type="Gene3D" id="1.10.10.10">
    <property type="entry name" value="Winged helix-like DNA-binding domain superfamily/Winged helix DNA-binding domain"/>
    <property type="match status" value="1"/>
</dbReference>
<dbReference type="Gene3D" id="3.40.1410.10">
    <property type="entry name" value="Chorismate lyase-like"/>
    <property type="match status" value="1"/>
</dbReference>
<gene>
    <name evidence="5" type="ORF">CXP39_01980</name>
</gene>
<dbReference type="Pfam" id="PF07702">
    <property type="entry name" value="UTRA"/>
    <property type="match status" value="1"/>
</dbReference>
<evidence type="ECO:0000259" key="4">
    <source>
        <dbReference type="PROSITE" id="PS50949"/>
    </source>
</evidence>
<dbReference type="AlphaFoldDB" id="A0A2K9BV14"/>
<accession>A0A2K9BV14</accession>
<evidence type="ECO:0000313" key="6">
    <source>
        <dbReference type="Proteomes" id="UP000233419"/>
    </source>
</evidence>
<sequence length="220" mass="25627">MTLSKEIFNLILLEVKSKQAGSQLLSEQAYAKKYYTTRQTIRGALKALESQNIIYSVKGKGYFVNSKILWKRLIPFSIKHQSTTSQILKKDIELDKYFVGNFLTCKNDFKSLIKLRYIKNNIHKYSIVWINTKIVGTLDYQEIKNSVLVFLEKRQVLAKSYTKIILLKANDIDSKILGIKPIEYVPCRYSVLINDYNEVIQCSIEKYVPDQFDLNSKEVF</sequence>
<proteinExistence type="predicted"/>
<dbReference type="InterPro" id="IPR011663">
    <property type="entry name" value="UTRA"/>
</dbReference>
<keyword evidence="1" id="KW-0805">Transcription regulation</keyword>
<evidence type="ECO:0000256" key="3">
    <source>
        <dbReference type="ARBA" id="ARBA00023163"/>
    </source>
</evidence>
<dbReference type="PROSITE" id="PS50949">
    <property type="entry name" value="HTH_GNTR"/>
    <property type="match status" value="1"/>
</dbReference>
<keyword evidence="6" id="KW-1185">Reference proteome</keyword>
<dbReference type="EMBL" id="CP025257">
    <property type="protein sequence ID" value="AUF83560.1"/>
    <property type="molecule type" value="Genomic_DNA"/>
</dbReference>
<organism evidence="5 6">
    <name type="scientific">Mesoplasma syrphidae</name>
    <dbReference type="NCBI Taxonomy" id="225999"/>
    <lineage>
        <taxon>Bacteria</taxon>
        <taxon>Bacillati</taxon>
        <taxon>Mycoplasmatota</taxon>
        <taxon>Mollicutes</taxon>
        <taxon>Entomoplasmatales</taxon>
        <taxon>Entomoplasmataceae</taxon>
        <taxon>Mesoplasma</taxon>
    </lineage>
</organism>
<protein>
    <submittedName>
        <fullName evidence="5">GntR family transcriptional regulator</fullName>
    </submittedName>
</protein>
<dbReference type="Proteomes" id="UP000233419">
    <property type="component" value="Chromosome"/>
</dbReference>
<dbReference type="InterPro" id="IPR036390">
    <property type="entry name" value="WH_DNA-bd_sf"/>
</dbReference>
<dbReference type="GO" id="GO:0003700">
    <property type="term" value="F:DNA-binding transcription factor activity"/>
    <property type="evidence" value="ECO:0007669"/>
    <property type="project" value="InterPro"/>
</dbReference>
<dbReference type="SUPFAM" id="SSF46785">
    <property type="entry name" value="Winged helix' DNA-binding domain"/>
    <property type="match status" value="1"/>
</dbReference>
<dbReference type="GO" id="GO:0003677">
    <property type="term" value="F:DNA binding"/>
    <property type="evidence" value="ECO:0007669"/>
    <property type="project" value="UniProtKB-KW"/>
</dbReference>
<keyword evidence="2" id="KW-0238">DNA-binding</keyword>